<name>L0IAU8_HALRX</name>
<dbReference type="KEGG" id="hru:Halru_0714"/>
<dbReference type="Gene3D" id="3.90.550.10">
    <property type="entry name" value="Spore Coat Polysaccharide Biosynthesis Protein SpsA, Chain A"/>
    <property type="match status" value="1"/>
</dbReference>
<protein>
    <submittedName>
        <fullName evidence="2">Nucleoside-diphosphate-sugar pyrophosphorylase family protein</fullName>
    </submittedName>
</protein>
<dbReference type="eggNOG" id="arCOG00666">
    <property type="taxonomic scope" value="Archaea"/>
</dbReference>
<feature type="domain" description="Nucleotidyl transferase" evidence="1">
    <location>
        <begin position="11"/>
        <end position="247"/>
    </location>
</feature>
<reference evidence="2" key="1">
    <citation type="submission" date="2011-09" db="EMBL/GenBank/DDBJ databases">
        <title>Complete sequence of Halovivax ruber XH-70.</title>
        <authorList>
            <consortium name="US DOE Joint Genome Institute"/>
            <person name="Lucas S."/>
            <person name="Han J."/>
            <person name="Lapidus A."/>
            <person name="Cheng J.-F."/>
            <person name="Goodwin L."/>
            <person name="Pitluck S."/>
            <person name="Peters L."/>
            <person name="Mikhailova N."/>
            <person name="Davenport K."/>
            <person name="Detter J.C."/>
            <person name="Han C."/>
            <person name="Tapia R."/>
            <person name="Land M."/>
            <person name="Hauser L."/>
            <person name="Kyrpides N."/>
            <person name="Ivanova N."/>
            <person name="Pagani I."/>
            <person name="Sproer C."/>
            <person name="Anderson I."/>
            <person name="Woyke T."/>
        </authorList>
    </citation>
    <scope>NUCLEOTIDE SEQUENCE</scope>
    <source>
        <strain evidence="2">XH-70</strain>
    </source>
</reference>
<gene>
    <name evidence="2" type="ordered locus">Halru_0714</name>
</gene>
<organism evidence="2 3">
    <name type="scientific">Halovivax ruber (strain DSM 18193 / JCM 13892 / XH-70)</name>
    <dbReference type="NCBI Taxonomy" id="797302"/>
    <lineage>
        <taxon>Archaea</taxon>
        <taxon>Methanobacteriati</taxon>
        <taxon>Methanobacteriota</taxon>
        <taxon>Stenosarchaea group</taxon>
        <taxon>Halobacteria</taxon>
        <taxon>Halobacteriales</taxon>
        <taxon>Natrialbaceae</taxon>
        <taxon>Halovivax</taxon>
    </lineage>
</organism>
<dbReference type="PANTHER" id="PTHR42883">
    <property type="entry name" value="GLUCOSE-1-PHOSPHATE THYMIDYLTRANSFERASE"/>
    <property type="match status" value="1"/>
</dbReference>
<dbReference type="Proteomes" id="UP000010846">
    <property type="component" value="Chromosome"/>
</dbReference>
<dbReference type="PANTHER" id="PTHR42883:SF2">
    <property type="entry name" value="THYMIDYLYLTRANSFERASE"/>
    <property type="match status" value="1"/>
</dbReference>
<dbReference type="HOGENOM" id="CLU_029499_4_0_2"/>
<evidence type="ECO:0000259" key="1">
    <source>
        <dbReference type="Pfam" id="PF00483"/>
    </source>
</evidence>
<evidence type="ECO:0000313" key="2">
    <source>
        <dbReference type="EMBL" id="AGB15341.1"/>
    </source>
</evidence>
<dbReference type="InterPro" id="IPR005835">
    <property type="entry name" value="NTP_transferase_dom"/>
</dbReference>
<dbReference type="AlphaFoldDB" id="L0IAU8"/>
<accession>L0IAU8</accession>
<dbReference type="STRING" id="797302.Halru_0714"/>
<sequence>MVTAEDESMNAIVLAGGYASRLWPITKHRPKMFLPLGETTVIDRLYAELERSNRIETVYVSTNERFAGDFEAHLAEAAYDKPRLSIESTRAEAEKHGVVGGLAPLVERESIDDDVLVVAADNVFDFAIDDFIEYFDRRRAPTVAAYDVGSTDRATDYGVLAVDDERVIEFVEKPDEPPGTLVSIGCYAFPRETLPSLRTYLDGGNDPDEPGWFVEWLHTREPTYAYSFAGHWFDVGTRASYLDAVDWYLDGGSLIADSASVEHSSVGRGVHVMPNATLVDADVERAVIFPDATLSATTVRRSIVDEGASLGDLEVVDAMVGAYTQIPGEGAGA</sequence>
<keyword evidence="3" id="KW-1185">Reference proteome</keyword>
<evidence type="ECO:0000313" key="3">
    <source>
        <dbReference type="Proteomes" id="UP000010846"/>
    </source>
</evidence>
<dbReference type="SUPFAM" id="SSF53448">
    <property type="entry name" value="Nucleotide-diphospho-sugar transferases"/>
    <property type="match status" value="1"/>
</dbReference>
<proteinExistence type="predicted"/>
<dbReference type="InterPro" id="IPR029044">
    <property type="entry name" value="Nucleotide-diphossugar_trans"/>
</dbReference>
<dbReference type="EMBL" id="CP003050">
    <property type="protein sequence ID" value="AGB15341.1"/>
    <property type="molecule type" value="Genomic_DNA"/>
</dbReference>
<dbReference type="CDD" id="cd04181">
    <property type="entry name" value="NTP_transferase"/>
    <property type="match status" value="1"/>
</dbReference>
<dbReference type="Pfam" id="PF00483">
    <property type="entry name" value="NTP_transferase"/>
    <property type="match status" value="1"/>
</dbReference>